<protein>
    <submittedName>
        <fullName evidence="1">Uncharacterized protein</fullName>
    </submittedName>
</protein>
<keyword evidence="2" id="KW-1185">Reference proteome</keyword>
<comment type="caution">
    <text evidence="1">The sequence shown here is derived from an EMBL/GenBank/DDBJ whole genome shotgun (WGS) entry which is preliminary data.</text>
</comment>
<dbReference type="Proteomes" id="UP000798662">
    <property type="component" value="Chromosome 2"/>
</dbReference>
<evidence type="ECO:0000313" key="2">
    <source>
        <dbReference type="Proteomes" id="UP000798662"/>
    </source>
</evidence>
<evidence type="ECO:0000313" key="1">
    <source>
        <dbReference type="EMBL" id="KAK1866598.1"/>
    </source>
</evidence>
<accession>A0ACC3C9Z9</accession>
<proteinExistence type="predicted"/>
<gene>
    <name evidence="1" type="ORF">I4F81_009114</name>
</gene>
<reference evidence="1" key="1">
    <citation type="submission" date="2019-11" db="EMBL/GenBank/DDBJ databases">
        <title>Nori genome reveals adaptations in red seaweeds to the harsh intertidal environment.</title>
        <authorList>
            <person name="Wang D."/>
            <person name="Mao Y."/>
        </authorList>
    </citation>
    <scope>NUCLEOTIDE SEQUENCE</scope>
    <source>
        <tissue evidence="1">Gametophyte</tissue>
    </source>
</reference>
<sequence>MTWSDDGICSAVGIIIGDFDINTLTSTQALRISVLINSIFAPYPVHLKRSVQRTNCKTVLKSYIDGQYLDVAALRGHDPTLHERSTPDSTAADETPAAPPPSYAVTPPPHDNIFSSLADKEPVQDTYTPQASSSVRYMAQFYTAARQHGGRDDESLARARTTSFKTCDAFAVPPKLRANYVQISVKQTEHNLPALIRDLDGFSADNIWDAIANRVTSTARDLRIRKLRKIASLATEPHIAGDTEVTRRPPC</sequence>
<organism evidence="1 2">
    <name type="scientific">Pyropia yezoensis</name>
    <name type="common">Susabi-nori</name>
    <name type="synonym">Porphyra yezoensis</name>
    <dbReference type="NCBI Taxonomy" id="2788"/>
    <lineage>
        <taxon>Eukaryota</taxon>
        <taxon>Rhodophyta</taxon>
        <taxon>Bangiophyceae</taxon>
        <taxon>Bangiales</taxon>
        <taxon>Bangiaceae</taxon>
        <taxon>Pyropia</taxon>
    </lineage>
</organism>
<name>A0ACC3C9Z9_PYRYE</name>
<dbReference type="EMBL" id="CM020619">
    <property type="protein sequence ID" value="KAK1866598.1"/>
    <property type="molecule type" value="Genomic_DNA"/>
</dbReference>